<gene>
    <name evidence="1" type="ORF">RRG08_011053</name>
</gene>
<organism evidence="1 2">
    <name type="scientific">Elysia crispata</name>
    <name type="common">lettuce slug</name>
    <dbReference type="NCBI Taxonomy" id="231223"/>
    <lineage>
        <taxon>Eukaryota</taxon>
        <taxon>Metazoa</taxon>
        <taxon>Spiralia</taxon>
        <taxon>Lophotrochozoa</taxon>
        <taxon>Mollusca</taxon>
        <taxon>Gastropoda</taxon>
        <taxon>Heterobranchia</taxon>
        <taxon>Euthyneura</taxon>
        <taxon>Panpulmonata</taxon>
        <taxon>Sacoglossa</taxon>
        <taxon>Placobranchoidea</taxon>
        <taxon>Plakobranchidae</taxon>
        <taxon>Elysia</taxon>
    </lineage>
</organism>
<protein>
    <submittedName>
        <fullName evidence="1">Uncharacterized protein</fullName>
    </submittedName>
</protein>
<sequence length="90" mass="10222">MTLLPPGVNRDRAVSTIGKSMMKTRAISLSTRFKLADEFRLPRALSWRNHQFSDALFTRRGPPVVTDFCQLHERSDFIVYLLGDGVEPAD</sequence>
<evidence type="ECO:0000313" key="1">
    <source>
        <dbReference type="EMBL" id="KAK3764966.1"/>
    </source>
</evidence>
<accession>A0AAE0ZAA6</accession>
<keyword evidence="2" id="KW-1185">Reference proteome</keyword>
<reference evidence="1" key="1">
    <citation type="journal article" date="2023" name="G3 (Bethesda)">
        <title>A reference genome for the long-term kleptoplast-retaining sea slug Elysia crispata morphotype clarki.</title>
        <authorList>
            <person name="Eastman K.E."/>
            <person name="Pendleton A.L."/>
            <person name="Shaikh M.A."/>
            <person name="Suttiyut T."/>
            <person name="Ogas R."/>
            <person name="Tomko P."/>
            <person name="Gavelis G."/>
            <person name="Widhalm J.R."/>
            <person name="Wisecaver J.H."/>
        </authorList>
    </citation>
    <scope>NUCLEOTIDE SEQUENCE</scope>
    <source>
        <strain evidence="1">ECLA1</strain>
    </source>
</reference>
<comment type="caution">
    <text evidence="1">The sequence shown here is derived from an EMBL/GenBank/DDBJ whole genome shotgun (WGS) entry which is preliminary data.</text>
</comment>
<evidence type="ECO:0000313" key="2">
    <source>
        <dbReference type="Proteomes" id="UP001283361"/>
    </source>
</evidence>
<name>A0AAE0ZAA6_9GAST</name>
<dbReference type="Proteomes" id="UP001283361">
    <property type="component" value="Unassembled WGS sequence"/>
</dbReference>
<dbReference type="AlphaFoldDB" id="A0AAE0ZAA6"/>
<dbReference type="EMBL" id="JAWDGP010004362">
    <property type="protein sequence ID" value="KAK3764966.1"/>
    <property type="molecule type" value="Genomic_DNA"/>
</dbReference>
<proteinExistence type="predicted"/>